<comment type="caution">
    <text evidence="1">The sequence shown here is derived from an EMBL/GenBank/DDBJ whole genome shotgun (WGS) entry which is preliminary data.</text>
</comment>
<evidence type="ECO:0000313" key="1">
    <source>
        <dbReference type="EMBL" id="MEJ8827541.1"/>
    </source>
</evidence>
<keyword evidence="2" id="KW-1185">Reference proteome</keyword>
<sequence length="154" mass="16788">MRKETIACGERIEDAQFAVGWHAGARRSGGAKHLRIAIDGTILSASPYQDAANFEVIAGRVERDGFMGRRFVCALPRRTLTAVLIAAALEQSGWTPATLVDVVTDQARGMRSLVTSVVPRIAPKILDWFHLGMKLHAVKDPIYARGTSLAIAHR</sequence>
<reference evidence="1 2" key="1">
    <citation type="submission" date="2024-03" db="EMBL/GenBank/DDBJ databases">
        <title>Novel species of the genus Variovorax.</title>
        <authorList>
            <person name="Liu Q."/>
            <person name="Xin Y.-H."/>
        </authorList>
    </citation>
    <scope>NUCLEOTIDE SEQUENCE [LARGE SCALE GENOMIC DNA]</scope>
    <source>
        <strain evidence="1 2">KACC 18501</strain>
    </source>
</reference>
<name>A0ABU8WE66_9BURK</name>
<proteinExistence type="predicted"/>
<evidence type="ECO:0008006" key="3">
    <source>
        <dbReference type="Google" id="ProtNLM"/>
    </source>
</evidence>
<dbReference type="EMBL" id="JBBKZV010000096">
    <property type="protein sequence ID" value="MEJ8827541.1"/>
    <property type="molecule type" value="Genomic_DNA"/>
</dbReference>
<organism evidence="1 2">
    <name type="scientific">Variovorax humicola</name>
    <dbReference type="NCBI Taxonomy" id="1769758"/>
    <lineage>
        <taxon>Bacteria</taxon>
        <taxon>Pseudomonadati</taxon>
        <taxon>Pseudomonadota</taxon>
        <taxon>Betaproteobacteria</taxon>
        <taxon>Burkholderiales</taxon>
        <taxon>Comamonadaceae</taxon>
        <taxon>Variovorax</taxon>
    </lineage>
</organism>
<gene>
    <name evidence="1" type="ORF">WKW80_37155</name>
</gene>
<dbReference type="Proteomes" id="UP001363010">
    <property type="component" value="Unassembled WGS sequence"/>
</dbReference>
<accession>A0ABU8WE66</accession>
<protein>
    <recommendedName>
        <fullName evidence="3">Transposase</fullName>
    </recommendedName>
</protein>
<evidence type="ECO:0000313" key="2">
    <source>
        <dbReference type="Proteomes" id="UP001363010"/>
    </source>
</evidence>
<dbReference type="RefSeq" id="WP_340368554.1">
    <property type="nucleotide sequence ID" value="NZ_JBBKZV010000096.1"/>
</dbReference>